<dbReference type="InterPro" id="IPR006944">
    <property type="entry name" value="Phage/GTA_portal"/>
</dbReference>
<dbReference type="Proteomes" id="UP001595823">
    <property type="component" value="Unassembled WGS sequence"/>
</dbReference>
<dbReference type="Pfam" id="PF04860">
    <property type="entry name" value="Phage_portal"/>
    <property type="match status" value="1"/>
</dbReference>
<gene>
    <name evidence="1" type="ORF">ACFPET_01510</name>
</gene>
<proteinExistence type="predicted"/>
<keyword evidence="2" id="KW-1185">Reference proteome</keyword>
<evidence type="ECO:0000313" key="2">
    <source>
        <dbReference type="Proteomes" id="UP001595823"/>
    </source>
</evidence>
<reference evidence="2" key="1">
    <citation type="journal article" date="2019" name="Int. J. Syst. Evol. Microbiol.">
        <title>The Global Catalogue of Microorganisms (GCM) 10K type strain sequencing project: providing services to taxonomists for standard genome sequencing and annotation.</title>
        <authorList>
            <consortium name="The Broad Institute Genomics Platform"/>
            <consortium name="The Broad Institute Genome Sequencing Center for Infectious Disease"/>
            <person name="Wu L."/>
            <person name="Ma J."/>
        </authorList>
    </citation>
    <scope>NUCLEOTIDE SEQUENCE [LARGE SCALE GENOMIC DNA]</scope>
    <source>
        <strain evidence="2">IBRC-M 10908</strain>
    </source>
</reference>
<evidence type="ECO:0000313" key="1">
    <source>
        <dbReference type="EMBL" id="MFC4333871.1"/>
    </source>
</evidence>
<dbReference type="InterPro" id="IPR006427">
    <property type="entry name" value="Portal_HK97"/>
</dbReference>
<dbReference type="NCBIfam" id="TIGR01537">
    <property type="entry name" value="portal_HK97"/>
    <property type="match status" value="1"/>
</dbReference>
<dbReference type="EMBL" id="JBHSDK010000002">
    <property type="protein sequence ID" value="MFC4333871.1"/>
    <property type="molecule type" value="Genomic_DNA"/>
</dbReference>
<comment type="caution">
    <text evidence="1">The sequence shown here is derived from an EMBL/GenBank/DDBJ whole genome shotgun (WGS) entry which is preliminary data.</text>
</comment>
<protein>
    <submittedName>
        <fullName evidence="1">Phage portal protein</fullName>
    </submittedName>
</protein>
<dbReference type="RefSeq" id="WP_380617610.1">
    <property type="nucleotide sequence ID" value="NZ_JBHSDK010000002.1"/>
</dbReference>
<sequence>MGLIRSAWTPSSLATPERWLVDGFGGPETAAGVRVDEDTANYYSPFFAGVNVIANDVASLPLPLYRRMNRGKERADDHPLYEILHDQPNPLMSSLTFRRTLQGHALTWGNGYAHVVNNGAGQVVELWPLHPGRIWPEKIARGNGTIDLWWRYSDPENGIQTRLAPDEVLHIAGLGADGIQGYSIVELARNAIGLGLATETYGAKFFGNGSRPGGVLRKKEGKLSDEARKRLKVDWENLHQGLDAAQRVAILEEGLEWQSIGIPNNDAQFLETRKMQVTELARWLRLPPHKIGDLERATFSNIESQQIDYVTSALMAWLVTWEQSVKRTLLTPTERRSGLFAEHIVDSLLRGDTQARFAAYATARQWGWMSANDVRERENMNAVPDGDIYLTPLNMVPAGEATATSGQQSKPTLAAARLVAGRSHAARERIAEAFKPKIVDADARTARLEKAEVSSLARRHLGERGRAAGRSIASFMTAVRELYEGLVTDRATKAWLPVFTVFAAEVAADAAADVGHDEEIDLDRWVDAYVSSHIAYRAAAAVGELNGVVSRADRDGEDVAAAVLARMTHWVDTRPGRTAKWESHQMLNAASREAWKAAGIRRMTWNAVGDNCPACVGLDGRIVGIDEPFAGTGDEITMGEDATTRLEHDMLHPPLHPGCDCTVEPA</sequence>
<name>A0ABV8TSZ2_9ACTN</name>
<accession>A0ABV8TSZ2</accession>
<organism evidence="1 2">
    <name type="scientific">Salininema proteolyticum</name>
    <dbReference type="NCBI Taxonomy" id="1607685"/>
    <lineage>
        <taxon>Bacteria</taxon>
        <taxon>Bacillati</taxon>
        <taxon>Actinomycetota</taxon>
        <taxon>Actinomycetes</taxon>
        <taxon>Glycomycetales</taxon>
        <taxon>Glycomycetaceae</taxon>
        <taxon>Salininema</taxon>
    </lineage>
</organism>